<dbReference type="InterPro" id="IPR051729">
    <property type="entry name" value="Opine/Lysopine_DH"/>
</dbReference>
<dbReference type="UniPathway" id="UPA00028">
    <property type="reaction ID" value="UER00004"/>
</dbReference>
<dbReference type="Gene3D" id="1.10.1040.10">
    <property type="entry name" value="N-(1-d-carboxylethyl)-l-norvaline Dehydrogenase, domain 2"/>
    <property type="match status" value="1"/>
</dbReference>
<dbReference type="PANTHER" id="PTHR38015:SF1">
    <property type="entry name" value="OPINE DEHYDROGENASE DOMAIN-CONTAINING PROTEIN"/>
    <property type="match status" value="1"/>
</dbReference>
<proteinExistence type="predicted"/>
<dbReference type="GO" id="GO:0008677">
    <property type="term" value="F:2-dehydropantoate 2-reductase activity"/>
    <property type="evidence" value="ECO:0007669"/>
    <property type="project" value="UniProtKB-EC"/>
</dbReference>
<evidence type="ECO:0000313" key="8">
    <source>
        <dbReference type="Proteomes" id="UP000324758"/>
    </source>
</evidence>
<evidence type="ECO:0000259" key="5">
    <source>
        <dbReference type="Pfam" id="PF02317"/>
    </source>
</evidence>
<keyword evidence="3" id="KW-0566">Pantothenate biosynthesis</keyword>
<dbReference type="Pfam" id="PF02317">
    <property type="entry name" value="Octopine_DH"/>
    <property type="match status" value="1"/>
</dbReference>
<dbReference type="InterPro" id="IPR008927">
    <property type="entry name" value="6-PGluconate_DH-like_C_sf"/>
</dbReference>
<feature type="domain" description="Opine dehydrogenase" evidence="5">
    <location>
        <begin position="181"/>
        <end position="323"/>
    </location>
</feature>
<evidence type="ECO:0000256" key="4">
    <source>
        <dbReference type="ARBA" id="ARBA00048793"/>
    </source>
</evidence>
<dbReference type="InterPro" id="IPR013328">
    <property type="entry name" value="6PGD_dom2"/>
</dbReference>
<accession>A0A5D3K4S3</accession>
<evidence type="ECO:0000313" key="7">
    <source>
        <dbReference type="EMBL" id="TYL90552.1"/>
    </source>
</evidence>
<dbReference type="OrthoDB" id="6135265at2"/>
<dbReference type="SUPFAM" id="SSF48179">
    <property type="entry name" value="6-phosphogluconate dehydrogenase C-terminal domain-like"/>
    <property type="match status" value="1"/>
</dbReference>
<sequence>MRVSILGAGSAACGAAAYLSTAGHAPMLWSPSGRSTAALAAGKPLQATMAIETSFHPRIAGGAAEAIADADVVMLAMPGYAHKMALDAAAQHLRDGQPIIISSHASFGALYLSRQLAARGVSSPIINWGTTLTTGRKTSPTEVAVNSVRSKIDLATVPQGGSTEGLALCTALFGDRFVEREGLLAIALSNLNPQNHLAIALFNLTRMERGERWGQAENVTPAVGRVMEALDAERLAIAEAFGVSVRTIHEHYAYSYQLPVASIAEMNAELHNRGRGGFGPATLDSRYVLEDVPFGLLPTVLLGQFVGRPATLHEAGMTMLSAAYGRDFAGDNDLLPALGFEQMTREELQARAREGY</sequence>
<gene>
    <name evidence="7" type="ORF">FXB40_31085</name>
</gene>
<comment type="pathway">
    <text evidence="1">Cofactor biosynthesis; (R)-pantothenate biosynthesis; (R)-pantoate from 3-methyl-2-oxobutanoate: step 2/2.</text>
</comment>
<dbReference type="AlphaFoldDB" id="A0A5D3K4S3"/>
<dbReference type="InterPro" id="IPR036291">
    <property type="entry name" value="NAD(P)-bd_dom_sf"/>
</dbReference>
<evidence type="ECO:0000256" key="3">
    <source>
        <dbReference type="ARBA" id="ARBA00022655"/>
    </source>
</evidence>
<dbReference type="GO" id="GO:0015940">
    <property type="term" value="P:pantothenate biosynthetic process"/>
    <property type="evidence" value="ECO:0007669"/>
    <property type="project" value="UniProtKB-UniPathway"/>
</dbReference>
<name>A0A5D3K4S3_9BRAD</name>
<evidence type="ECO:0000256" key="2">
    <source>
        <dbReference type="ARBA" id="ARBA00019465"/>
    </source>
</evidence>
<dbReference type="Gene3D" id="3.40.50.720">
    <property type="entry name" value="NAD(P)-binding Rossmann-like Domain"/>
    <property type="match status" value="1"/>
</dbReference>
<evidence type="ECO:0000256" key="1">
    <source>
        <dbReference type="ARBA" id="ARBA00004994"/>
    </source>
</evidence>
<dbReference type="SUPFAM" id="SSF51735">
    <property type="entry name" value="NAD(P)-binding Rossmann-fold domains"/>
    <property type="match status" value="1"/>
</dbReference>
<protein>
    <recommendedName>
        <fullName evidence="2">2-dehydropantoate 2-reductase</fullName>
    </recommendedName>
</protein>
<dbReference type="EMBL" id="VSSS01000051">
    <property type="protein sequence ID" value="TYL90552.1"/>
    <property type="molecule type" value="Genomic_DNA"/>
</dbReference>
<dbReference type="PANTHER" id="PTHR38015">
    <property type="entry name" value="BLR6086 PROTEIN"/>
    <property type="match status" value="1"/>
</dbReference>
<feature type="domain" description="Ketopantoate reductase N-terminal" evidence="6">
    <location>
        <begin position="4"/>
        <end position="101"/>
    </location>
</feature>
<dbReference type="Proteomes" id="UP000324758">
    <property type="component" value="Unassembled WGS sequence"/>
</dbReference>
<evidence type="ECO:0000259" key="6">
    <source>
        <dbReference type="Pfam" id="PF02558"/>
    </source>
</evidence>
<dbReference type="InterPro" id="IPR013332">
    <property type="entry name" value="KPR_N"/>
</dbReference>
<comment type="catalytic activity">
    <reaction evidence="4">
        <text>(R)-pantoate + NADP(+) = 2-dehydropantoate + NADPH + H(+)</text>
        <dbReference type="Rhea" id="RHEA:16233"/>
        <dbReference type="ChEBI" id="CHEBI:11561"/>
        <dbReference type="ChEBI" id="CHEBI:15378"/>
        <dbReference type="ChEBI" id="CHEBI:15980"/>
        <dbReference type="ChEBI" id="CHEBI:57783"/>
        <dbReference type="ChEBI" id="CHEBI:58349"/>
        <dbReference type="EC" id="1.1.1.169"/>
    </reaction>
</comment>
<dbReference type="InterPro" id="IPR003421">
    <property type="entry name" value="Opine_DH"/>
</dbReference>
<dbReference type="RefSeq" id="WP_148775920.1">
    <property type="nucleotide sequence ID" value="NZ_VSSS01000051.1"/>
</dbReference>
<dbReference type="Pfam" id="PF02558">
    <property type="entry name" value="ApbA"/>
    <property type="match status" value="1"/>
</dbReference>
<keyword evidence="8" id="KW-1185">Reference proteome</keyword>
<comment type="caution">
    <text evidence="7">The sequence shown here is derived from an EMBL/GenBank/DDBJ whole genome shotgun (WGS) entry which is preliminary data.</text>
</comment>
<organism evidence="7 8">
    <name type="scientific">Bradyrhizobium rifense</name>
    <dbReference type="NCBI Taxonomy" id="515499"/>
    <lineage>
        <taxon>Bacteria</taxon>
        <taxon>Pseudomonadati</taxon>
        <taxon>Pseudomonadota</taxon>
        <taxon>Alphaproteobacteria</taxon>
        <taxon>Hyphomicrobiales</taxon>
        <taxon>Nitrobacteraceae</taxon>
        <taxon>Bradyrhizobium</taxon>
    </lineage>
</organism>
<reference evidence="7 8" key="1">
    <citation type="submission" date="2019-08" db="EMBL/GenBank/DDBJ databases">
        <title>Bradyrhizobium hipponensis sp. nov., a rhizobium isolated from a Lupinus angustifolius root nodule in Tunisia.</title>
        <authorList>
            <person name="Off K."/>
            <person name="Rejili M."/>
            <person name="Mars M."/>
            <person name="Brachmann A."/>
            <person name="Marin M."/>
        </authorList>
    </citation>
    <scope>NUCLEOTIDE SEQUENCE [LARGE SCALE GENOMIC DNA]</scope>
    <source>
        <strain evidence="7 8">CTAW71</strain>
    </source>
</reference>